<dbReference type="InterPro" id="IPR036909">
    <property type="entry name" value="Cyt_c-like_dom_sf"/>
</dbReference>
<evidence type="ECO:0000256" key="3">
    <source>
        <dbReference type="ARBA" id="ARBA00022723"/>
    </source>
</evidence>
<evidence type="ECO:0000256" key="4">
    <source>
        <dbReference type="ARBA" id="ARBA00022982"/>
    </source>
</evidence>
<protein>
    <submittedName>
        <fullName evidence="9">C-type cytochrome</fullName>
    </submittedName>
</protein>
<dbReference type="PRINTS" id="PR00606">
    <property type="entry name" value="CYTCHROMECID"/>
</dbReference>
<evidence type="ECO:0000313" key="9">
    <source>
        <dbReference type="EMBL" id="MBL0425978.1"/>
    </source>
</evidence>
<evidence type="ECO:0000256" key="5">
    <source>
        <dbReference type="ARBA" id="ARBA00023004"/>
    </source>
</evidence>
<evidence type="ECO:0000256" key="1">
    <source>
        <dbReference type="ARBA" id="ARBA00022448"/>
    </source>
</evidence>
<reference evidence="9 10" key="1">
    <citation type="journal article" date="2017" name="Int. J. Syst. Evol. Microbiol.">
        <title>Ramlibacter alkalitolerans sp. nov., alkali-tolerant bacterium isolated from soil of ginseng.</title>
        <authorList>
            <person name="Lee D.H."/>
            <person name="Cha C.J."/>
        </authorList>
    </citation>
    <scope>NUCLEOTIDE SEQUENCE [LARGE SCALE GENOMIC DNA]</scope>
    <source>
        <strain evidence="9 10">KACC 19305</strain>
    </source>
</reference>
<organism evidence="9 10">
    <name type="scientific">Ramlibacter alkalitolerans</name>
    <dbReference type="NCBI Taxonomy" id="2039631"/>
    <lineage>
        <taxon>Bacteria</taxon>
        <taxon>Pseudomonadati</taxon>
        <taxon>Pseudomonadota</taxon>
        <taxon>Betaproteobacteria</taxon>
        <taxon>Burkholderiales</taxon>
        <taxon>Comamonadaceae</taxon>
        <taxon>Ramlibacter</taxon>
    </lineage>
</organism>
<evidence type="ECO:0000259" key="8">
    <source>
        <dbReference type="PROSITE" id="PS51007"/>
    </source>
</evidence>
<keyword evidence="7" id="KW-0732">Signal</keyword>
<dbReference type="Proteomes" id="UP000622707">
    <property type="component" value="Unassembled WGS sequence"/>
</dbReference>
<evidence type="ECO:0000256" key="6">
    <source>
        <dbReference type="PROSITE-ProRule" id="PRU00433"/>
    </source>
</evidence>
<accession>A0ABS1JNY8</accession>
<dbReference type="SUPFAM" id="SSF46626">
    <property type="entry name" value="Cytochrome c"/>
    <property type="match status" value="1"/>
</dbReference>
<feature type="signal peptide" evidence="7">
    <location>
        <begin position="1"/>
        <end position="20"/>
    </location>
</feature>
<keyword evidence="1" id="KW-0813">Transport</keyword>
<dbReference type="InterPro" id="IPR009056">
    <property type="entry name" value="Cyt_c-like_dom"/>
</dbReference>
<keyword evidence="5 6" id="KW-0408">Iron</keyword>
<evidence type="ECO:0000256" key="2">
    <source>
        <dbReference type="ARBA" id="ARBA00022617"/>
    </source>
</evidence>
<dbReference type="PROSITE" id="PS51007">
    <property type="entry name" value="CYTC"/>
    <property type="match status" value="1"/>
</dbReference>
<sequence length="101" mass="10386">MNRALIALAALAAMSAPALADQALATAKNCMACHAIDKKLVGPAYKEVAAKYAGQKDAVDKLAAKIMKGGAGVWGPVPMPANAQVNEAEAKKLAAWVLTQK</sequence>
<dbReference type="EMBL" id="JAEQND010000006">
    <property type="protein sequence ID" value="MBL0425978.1"/>
    <property type="molecule type" value="Genomic_DNA"/>
</dbReference>
<proteinExistence type="predicted"/>
<keyword evidence="10" id="KW-1185">Reference proteome</keyword>
<keyword evidence="3 6" id="KW-0479">Metal-binding</keyword>
<dbReference type="InterPro" id="IPR002324">
    <property type="entry name" value="Cyt_c_ID"/>
</dbReference>
<keyword evidence="4" id="KW-0249">Electron transport</keyword>
<dbReference type="Gene3D" id="1.10.760.10">
    <property type="entry name" value="Cytochrome c-like domain"/>
    <property type="match status" value="1"/>
</dbReference>
<dbReference type="Pfam" id="PF00034">
    <property type="entry name" value="Cytochrom_C"/>
    <property type="match status" value="1"/>
</dbReference>
<feature type="chain" id="PRO_5046542713" evidence="7">
    <location>
        <begin position="21"/>
        <end position="101"/>
    </location>
</feature>
<name>A0ABS1JNY8_9BURK</name>
<feature type="domain" description="Cytochrome c" evidence="8">
    <location>
        <begin position="10"/>
        <end position="101"/>
    </location>
</feature>
<dbReference type="RefSeq" id="WP_201689920.1">
    <property type="nucleotide sequence ID" value="NZ_JAEQND010000006.1"/>
</dbReference>
<comment type="caution">
    <text evidence="9">The sequence shown here is derived from an EMBL/GenBank/DDBJ whole genome shotgun (WGS) entry which is preliminary data.</text>
</comment>
<keyword evidence="2 6" id="KW-0349">Heme</keyword>
<evidence type="ECO:0000313" key="10">
    <source>
        <dbReference type="Proteomes" id="UP000622707"/>
    </source>
</evidence>
<evidence type="ECO:0000256" key="7">
    <source>
        <dbReference type="SAM" id="SignalP"/>
    </source>
</evidence>
<gene>
    <name evidence="9" type="ORF">JI746_12765</name>
</gene>